<evidence type="ECO:0000256" key="14">
    <source>
        <dbReference type="ARBA" id="ARBA00023098"/>
    </source>
</evidence>
<gene>
    <name evidence="20" type="primary">cdsA</name>
    <name evidence="20" type="ORF">GCM10011517_07350</name>
</gene>
<dbReference type="RefSeq" id="WP_095596380.1">
    <property type="nucleotide sequence ID" value="NZ_BMKN01000001.1"/>
</dbReference>
<dbReference type="Proteomes" id="UP000606730">
    <property type="component" value="Unassembled WGS sequence"/>
</dbReference>
<keyword evidence="11 18" id="KW-0812">Transmembrane</keyword>
<evidence type="ECO:0000256" key="3">
    <source>
        <dbReference type="ARBA" id="ARBA00005119"/>
    </source>
</evidence>
<evidence type="ECO:0000256" key="6">
    <source>
        <dbReference type="ARBA" id="ARBA00012487"/>
    </source>
</evidence>
<evidence type="ECO:0000256" key="17">
    <source>
        <dbReference type="ARBA" id="ARBA00023264"/>
    </source>
</evidence>
<evidence type="ECO:0000256" key="10">
    <source>
        <dbReference type="ARBA" id="ARBA00022679"/>
    </source>
</evidence>
<evidence type="ECO:0000256" key="11">
    <source>
        <dbReference type="ARBA" id="ARBA00022692"/>
    </source>
</evidence>
<keyword evidence="13 19" id="KW-1133">Transmembrane helix</keyword>
<keyword evidence="17" id="KW-1208">Phospholipid metabolism</keyword>
<organism evidence="20 21">
    <name type="scientific">Actibacterium pelagium</name>
    <dbReference type="NCBI Taxonomy" id="2029103"/>
    <lineage>
        <taxon>Bacteria</taxon>
        <taxon>Pseudomonadati</taxon>
        <taxon>Pseudomonadota</taxon>
        <taxon>Alphaproteobacteria</taxon>
        <taxon>Rhodobacterales</taxon>
        <taxon>Roseobacteraceae</taxon>
        <taxon>Actibacterium</taxon>
    </lineage>
</organism>
<evidence type="ECO:0000256" key="13">
    <source>
        <dbReference type="ARBA" id="ARBA00022989"/>
    </source>
</evidence>
<reference evidence="20" key="1">
    <citation type="journal article" date="2014" name="Int. J. Syst. Evol. Microbiol.">
        <title>Complete genome sequence of Corynebacterium casei LMG S-19264T (=DSM 44701T), isolated from a smear-ripened cheese.</title>
        <authorList>
            <consortium name="US DOE Joint Genome Institute (JGI-PGF)"/>
            <person name="Walter F."/>
            <person name="Albersmeier A."/>
            <person name="Kalinowski J."/>
            <person name="Ruckert C."/>
        </authorList>
    </citation>
    <scope>NUCLEOTIDE SEQUENCE</scope>
    <source>
        <strain evidence="20">CGMCC 1.16012</strain>
    </source>
</reference>
<dbReference type="AlphaFoldDB" id="A0A917EHU4"/>
<comment type="pathway">
    <text evidence="4">Lipid metabolism.</text>
</comment>
<sequence>MAGASKWDDLRDRMISGLAMAVVGLGLVWAGGPWFAMLAAFVSGVMLWELSRMVAPEKVRAAWQIGVLGAASVLLANSIPYGAVLLLAPLIYGAYLLQRWLVLFVAFGIAILAAGYGLIEFRNEHGMVWIVWLMLVVIATDIFGYFAGRFIGGPKFWPAVSPKKTWSGIVAGWLAAIAIGFIFRTFTNAGVDLPWVSMLLSMASQAGDFAESGLKRKMGVKDSSNLLPGHGGLFDRFDGMLGAVLFMLIVAQVVYVPEVRF</sequence>
<evidence type="ECO:0000256" key="12">
    <source>
        <dbReference type="ARBA" id="ARBA00022695"/>
    </source>
</evidence>
<dbReference type="GO" id="GO:0004605">
    <property type="term" value="F:phosphatidate cytidylyltransferase activity"/>
    <property type="evidence" value="ECO:0007669"/>
    <property type="project" value="UniProtKB-EC"/>
</dbReference>
<dbReference type="GO" id="GO:0016024">
    <property type="term" value="P:CDP-diacylglycerol biosynthetic process"/>
    <property type="evidence" value="ECO:0007669"/>
    <property type="project" value="TreeGrafter"/>
</dbReference>
<comment type="subcellular location">
    <subcellularLocation>
        <location evidence="2">Cell membrane</location>
        <topology evidence="2">Multi-pass membrane protein</topology>
    </subcellularLocation>
</comment>
<name>A0A917EHU4_9RHOB</name>
<evidence type="ECO:0000256" key="2">
    <source>
        <dbReference type="ARBA" id="ARBA00004651"/>
    </source>
</evidence>
<evidence type="ECO:0000256" key="16">
    <source>
        <dbReference type="ARBA" id="ARBA00023209"/>
    </source>
</evidence>
<accession>A0A917EHU4</accession>
<evidence type="ECO:0000256" key="4">
    <source>
        <dbReference type="ARBA" id="ARBA00005189"/>
    </source>
</evidence>
<reference evidence="20" key="2">
    <citation type="submission" date="2020-09" db="EMBL/GenBank/DDBJ databases">
        <authorList>
            <person name="Sun Q."/>
            <person name="Zhou Y."/>
        </authorList>
    </citation>
    <scope>NUCLEOTIDE SEQUENCE</scope>
    <source>
        <strain evidence="20">CGMCC 1.16012</strain>
    </source>
</reference>
<protein>
    <recommendedName>
        <fullName evidence="7 18">Phosphatidate cytidylyltransferase</fullName>
        <ecNumber evidence="6 18">2.7.7.41</ecNumber>
    </recommendedName>
</protein>
<keyword evidence="15 19" id="KW-0472">Membrane</keyword>
<evidence type="ECO:0000256" key="19">
    <source>
        <dbReference type="SAM" id="Phobius"/>
    </source>
</evidence>
<keyword evidence="16" id="KW-0594">Phospholipid biosynthesis</keyword>
<comment type="catalytic activity">
    <reaction evidence="1 18">
        <text>a 1,2-diacyl-sn-glycero-3-phosphate + CTP + H(+) = a CDP-1,2-diacyl-sn-glycerol + diphosphate</text>
        <dbReference type="Rhea" id="RHEA:16229"/>
        <dbReference type="ChEBI" id="CHEBI:15378"/>
        <dbReference type="ChEBI" id="CHEBI:33019"/>
        <dbReference type="ChEBI" id="CHEBI:37563"/>
        <dbReference type="ChEBI" id="CHEBI:58332"/>
        <dbReference type="ChEBI" id="CHEBI:58608"/>
        <dbReference type="EC" id="2.7.7.41"/>
    </reaction>
</comment>
<dbReference type="InterPro" id="IPR000374">
    <property type="entry name" value="PC_trans"/>
</dbReference>
<comment type="caution">
    <text evidence="20">The sequence shown here is derived from an EMBL/GenBank/DDBJ whole genome shotgun (WGS) entry which is preliminary data.</text>
</comment>
<dbReference type="PANTHER" id="PTHR46382">
    <property type="entry name" value="PHOSPHATIDATE CYTIDYLYLTRANSFERASE"/>
    <property type="match status" value="1"/>
</dbReference>
<dbReference type="PROSITE" id="PS01315">
    <property type="entry name" value="CDS"/>
    <property type="match status" value="1"/>
</dbReference>
<evidence type="ECO:0000256" key="18">
    <source>
        <dbReference type="RuleBase" id="RU003938"/>
    </source>
</evidence>
<dbReference type="EC" id="2.7.7.41" evidence="6 18"/>
<dbReference type="GO" id="GO:0005886">
    <property type="term" value="C:plasma membrane"/>
    <property type="evidence" value="ECO:0007669"/>
    <property type="project" value="UniProtKB-SubCell"/>
</dbReference>
<keyword evidence="9" id="KW-0444">Lipid biosynthesis</keyword>
<keyword evidence="14" id="KW-0443">Lipid metabolism</keyword>
<proteinExistence type="inferred from homology"/>
<feature type="transmembrane region" description="Helical" evidence="19">
    <location>
        <begin position="21"/>
        <end position="42"/>
    </location>
</feature>
<dbReference type="PANTHER" id="PTHR46382:SF1">
    <property type="entry name" value="PHOSPHATIDATE CYTIDYLYLTRANSFERASE"/>
    <property type="match status" value="1"/>
</dbReference>
<evidence type="ECO:0000256" key="15">
    <source>
        <dbReference type="ARBA" id="ARBA00023136"/>
    </source>
</evidence>
<dbReference type="EMBL" id="BMKN01000001">
    <property type="protein sequence ID" value="GGE42268.1"/>
    <property type="molecule type" value="Genomic_DNA"/>
</dbReference>
<evidence type="ECO:0000313" key="20">
    <source>
        <dbReference type="EMBL" id="GGE42268.1"/>
    </source>
</evidence>
<evidence type="ECO:0000256" key="5">
    <source>
        <dbReference type="ARBA" id="ARBA00010185"/>
    </source>
</evidence>
<evidence type="ECO:0000313" key="21">
    <source>
        <dbReference type="Proteomes" id="UP000606730"/>
    </source>
</evidence>
<evidence type="ECO:0000256" key="8">
    <source>
        <dbReference type="ARBA" id="ARBA00022475"/>
    </source>
</evidence>
<evidence type="ECO:0000256" key="1">
    <source>
        <dbReference type="ARBA" id="ARBA00001698"/>
    </source>
</evidence>
<keyword evidence="12 18" id="KW-0548">Nucleotidyltransferase</keyword>
<comment type="similarity">
    <text evidence="5 18">Belongs to the CDS family.</text>
</comment>
<keyword evidence="8" id="KW-1003">Cell membrane</keyword>
<dbReference type="OrthoDB" id="9799199at2"/>
<dbReference type="Pfam" id="PF01148">
    <property type="entry name" value="CTP_transf_1"/>
    <property type="match status" value="1"/>
</dbReference>
<feature type="transmembrane region" description="Helical" evidence="19">
    <location>
        <begin position="62"/>
        <end position="88"/>
    </location>
</feature>
<evidence type="ECO:0000256" key="9">
    <source>
        <dbReference type="ARBA" id="ARBA00022516"/>
    </source>
</evidence>
<feature type="transmembrane region" description="Helical" evidence="19">
    <location>
        <begin position="166"/>
        <end position="186"/>
    </location>
</feature>
<feature type="transmembrane region" description="Helical" evidence="19">
    <location>
        <begin position="239"/>
        <end position="256"/>
    </location>
</feature>
<keyword evidence="10 18" id="KW-0808">Transferase</keyword>
<feature type="transmembrane region" description="Helical" evidence="19">
    <location>
        <begin position="100"/>
        <end position="119"/>
    </location>
</feature>
<feature type="transmembrane region" description="Helical" evidence="19">
    <location>
        <begin position="125"/>
        <end position="146"/>
    </location>
</feature>
<comment type="pathway">
    <text evidence="3 18">Phospholipid metabolism; CDP-diacylglycerol biosynthesis; CDP-diacylglycerol from sn-glycerol 3-phosphate: step 3/3.</text>
</comment>
<evidence type="ECO:0000256" key="7">
    <source>
        <dbReference type="ARBA" id="ARBA00019373"/>
    </source>
</evidence>
<keyword evidence="21" id="KW-1185">Reference proteome</keyword>